<accession>A0ABM1MQC0</accession>
<feature type="domain" description="Peptidase S1" evidence="2">
    <location>
        <begin position="98"/>
        <end position="336"/>
    </location>
</feature>
<dbReference type="RefSeq" id="XP_017776770.1">
    <property type="nucleotide sequence ID" value="XM_017921281.1"/>
</dbReference>
<gene>
    <name evidence="4" type="primary">LOC108562819</name>
</gene>
<dbReference type="Pfam" id="PF00089">
    <property type="entry name" value="Trypsin"/>
    <property type="match status" value="1"/>
</dbReference>
<dbReference type="SMART" id="SM00020">
    <property type="entry name" value="Tryp_SPc"/>
    <property type="match status" value="1"/>
</dbReference>
<organism evidence="3 4">
    <name type="scientific">Nicrophorus vespilloides</name>
    <name type="common">Boreal carrion beetle</name>
    <dbReference type="NCBI Taxonomy" id="110193"/>
    <lineage>
        <taxon>Eukaryota</taxon>
        <taxon>Metazoa</taxon>
        <taxon>Ecdysozoa</taxon>
        <taxon>Arthropoda</taxon>
        <taxon>Hexapoda</taxon>
        <taxon>Insecta</taxon>
        <taxon>Pterygota</taxon>
        <taxon>Neoptera</taxon>
        <taxon>Endopterygota</taxon>
        <taxon>Coleoptera</taxon>
        <taxon>Polyphaga</taxon>
        <taxon>Staphyliniformia</taxon>
        <taxon>Silphidae</taxon>
        <taxon>Nicrophorinae</taxon>
        <taxon>Nicrophorus</taxon>
    </lineage>
</organism>
<dbReference type="CDD" id="cd00190">
    <property type="entry name" value="Tryp_SPc"/>
    <property type="match status" value="1"/>
</dbReference>
<dbReference type="PROSITE" id="PS50240">
    <property type="entry name" value="TRYPSIN_DOM"/>
    <property type="match status" value="1"/>
</dbReference>
<dbReference type="InterPro" id="IPR001254">
    <property type="entry name" value="Trypsin_dom"/>
</dbReference>
<feature type="signal peptide" evidence="1">
    <location>
        <begin position="1"/>
        <end position="20"/>
    </location>
</feature>
<proteinExistence type="predicted"/>
<dbReference type="GO" id="GO:0006508">
    <property type="term" value="P:proteolysis"/>
    <property type="evidence" value="ECO:0007669"/>
    <property type="project" value="UniProtKB-KW"/>
</dbReference>
<evidence type="ECO:0000313" key="4">
    <source>
        <dbReference type="RefSeq" id="XP_017776770.1"/>
    </source>
</evidence>
<dbReference type="PRINTS" id="PR00722">
    <property type="entry name" value="CHYMOTRYPSIN"/>
</dbReference>
<protein>
    <submittedName>
        <fullName evidence="4">Serine protease snake</fullName>
    </submittedName>
</protein>
<keyword evidence="1" id="KW-0732">Signal</keyword>
<dbReference type="PANTHER" id="PTHR24260:SF147">
    <property type="entry name" value="EG:BACR7A4.3 PROTEIN-RELATED"/>
    <property type="match status" value="1"/>
</dbReference>
<name>A0ABM1MQC0_NICVS</name>
<feature type="chain" id="PRO_5047513117" evidence="1">
    <location>
        <begin position="21"/>
        <end position="338"/>
    </location>
</feature>
<dbReference type="InterPro" id="IPR051333">
    <property type="entry name" value="CLIP_Serine_Protease"/>
</dbReference>
<evidence type="ECO:0000256" key="1">
    <source>
        <dbReference type="SAM" id="SignalP"/>
    </source>
</evidence>
<sequence length="338" mass="38455">MFRSRYAIAFLLAITSRGYADTTSKDASCDSPDKYCENIWYCKDGSYPDKYTACGHDGLVARVCCDPTYKPTKSRKYCETFFKKMEIDEYGNRDYSSIIPVRSILTENNPHVAALGHRNGSNTEWVCAGSLISNTFILTAAQCLNRNVNIVRLGDLDLNRDDDQVEPQEYGVLRTIVHPEYKAPAIYNDIGLIELNDTVRITKFVKPACLDDDDQLREPTWEETGFNKPDKKEVMASVYLFQVQKPECEKYLDTKRYANLAPKGLDKTQLCASNRDYRFDCQTDIGGPLHHLDFNYVNGKFIIGVISFPKPCNNGTDPGIYTRVNEYAPWIESIVFPN</sequence>
<dbReference type="PANTHER" id="PTHR24260">
    <property type="match status" value="1"/>
</dbReference>
<dbReference type="GeneID" id="108562819"/>
<dbReference type="InterPro" id="IPR009003">
    <property type="entry name" value="Peptidase_S1_PA"/>
</dbReference>
<keyword evidence="4" id="KW-0378">Hydrolase</keyword>
<keyword evidence="3" id="KW-1185">Reference proteome</keyword>
<keyword evidence="4" id="KW-0645">Protease</keyword>
<reference evidence="4" key="1">
    <citation type="submission" date="2025-08" db="UniProtKB">
        <authorList>
            <consortium name="RefSeq"/>
        </authorList>
    </citation>
    <scope>IDENTIFICATION</scope>
    <source>
        <tissue evidence="4">Whole Larva</tissue>
    </source>
</reference>
<dbReference type="SUPFAM" id="SSF50494">
    <property type="entry name" value="Trypsin-like serine proteases"/>
    <property type="match status" value="1"/>
</dbReference>
<evidence type="ECO:0000313" key="3">
    <source>
        <dbReference type="Proteomes" id="UP000695000"/>
    </source>
</evidence>
<dbReference type="InterPro" id="IPR043504">
    <property type="entry name" value="Peptidase_S1_PA_chymotrypsin"/>
</dbReference>
<dbReference type="GO" id="GO:0008233">
    <property type="term" value="F:peptidase activity"/>
    <property type="evidence" value="ECO:0007669"/>
    <property type="project" value="UniProtKB-KW"/>
</dbReference>
<evidence type="ECO:0000259" key="2">
    <source>
        <dbReference type="PROSITE" id="PS50240"/>
    </source>
</evidence>
<dbReference type="InterPro" id="IPR001314">
    <property type="entry name" value="Peptidase_S1A"/>
</dbReference>
<dbReference type="Proteomes" id="UP000695000">
    <property type="component" value="Unplaced"/>
</dbReference>
<dbReference type="Gene3D" id="2.40.10.10">
    <property type="entry name" value="Trypsin-like serine proteases"/>
    <property type="match status" value="2"/>
</dbReference>